<proteinExistence type="predicted"/>
<dbReference type="InterPro" id="IPR035272">
    <property type="entry name" value="DUF5351"/>
</dbReference>
<accession>A0A160F5H2</accession>
<dbReference type="OrthoDB" id="2455666at2"/>
<evidence type="ECO:0000313" key="2">
    <source>
        <dbReference type="Proteomes" id="UP000076865"/>
    </source>
</evidence>
<organism evidence="1 2">
    <name type="scientific">Anoxybacteroides amylolyticum</name>
    <dbReference type="NCBI Taxonomy" id="294699"/>
    <lineage>
        <taxon>Bacteria</taxon>
        <taxon>Bacillati</taxon>
        <taxon>Bacillota</taxon>
        <taxon>Bacilli</taxon>
        <taxon>Bacillales</taxon>
        <taxon>Anoxybacillaceae</taxon>
        <taxon>Anoxybacteroides</taxon>
    </lineage>
</organism>
<dbReference type="Proteomes" id="UP000076865">
    <property type="component" value="Chromosome"/>
</dbReference>
<dbReference type="EMBL" id="CP015438">
    <property type="protein sequence ID" value="ANB61779.1"/>
    <property type="molecule type" value="Genomic_DNA"/>
</dbReference>
<gene>
    <name evidence="1" type="ORF">GFC30_653</name>
</gene>
<evidence type="ECO:0008006" key="3">
    <source>
        <dbReference type="Google" id="ProtNLM"/>
    </source>
</evidence>
<dbReference type="RefSeq" id="WP_158512125.1">
    <property type="nucleotide sequence ID" value="NZ_CP015438.1"/>
</dbReference>
<dbReference type="AlphaFoldDB" id="A0A160F5H2"/>
<dbReference type="SUPFAM" id="SSF57938">
    <property type="entry name" value="DnaJ/Hsp40 cysteine-rich domain"/>
    <property type="match status" value="1"/>
</dbReference>
<dbReference type="Pfam" id="PF17302">
    <property type="entry name" value="DUF5351"/>
    <property type="match status" value="1"/>
</dbReference>
<dbReference type="PATRIC" id="fig|294699.3.peg.651"/>
<protein>
    <recommendedName>
        <fullName evidence="3">YuiA family protein</fullName>
    </recommendedName>
</protein>
<sequence>MKRKEQTVCPYCAGNGYVQLLLGGSETCYCCAGKGETKNNE</sequence>
<dbReference type="KEGG" id="aamy:GFC30_653"/>
<keyword evidence="2" id="KW-1185">Reference proteome</keyword>
<evidence type="ECO:0000313" key="1">
    <source>
        <dbReference type="EMBL" id="ANB61779.1"/>
    </source>
</evidence>
<name>A0A160F5H2_9BACL</name>
<dbReference type="InterPro" id="IPR036410">
    <property type="entry name" value="HSP_DnaJ_Cys-rich_dom_sf"/>
</dbReference>
<reference evidence="1 2" key="1">
    <citation type="journal article" date="2006" name="Syst. Appl. Microbiol.">
        <title>Anoxybacillus amylolyticus sp. nov., a thermophilic amylase producing bacterium isolated from Mount Rittmann (Antarctica).</title>
        <authorList>
            <person name="Poli A."/>
            <person name="Esposito E."/>
            <person name="Lama L."/>
            <person name="Orlando P."/>
            <person name="Nicolaus G."/>
            <person name="de Appolonia F."/>
            <person name="Gambacorta A."/>
            <person name="Nicolaus B."/>
        </authorList>
    </citation>
    <scope>NUCLEOTIDE SEQUENCE [LARGE SCALE GENOMIC DNA]</scope>
    <source>
        <strain evidence="1 2">DSM 15939</strain>
    </source>
</reference>